<dbReference type="SUPFAM" id="SSF101447">
    <property type="entry name" value="Formin homology 2 domain (FH2 domain)"/>
    <property type="match status" value="1"/>
</dbReference>
<feature type="compositionally biased region" description="Pro residues" evidence="1">
    <location>
        <begin position="1"/>
        <end position="27"/>
    </location>
</feature>
<accession>A0AB34JEI0</accession>
<feature type="region of interest" description="Disordered" evidence="1">
    <location>
        <begin position="1"/>
        <end position="35"/>
    </location>
</feature>
<sequence>MAPPLPLPPPPPPPPPPPLPPLPPDIPHPNKSASRRSSPRLAVVLFGASGVYNGASLGKGFVVRPWIEQCARSLHASLLQPLASAGFAVDAFLSSNLGERGGFASAEEYIRLYRPYIRAWHLSTEATPRAEKLARAVQLLRNYSRRLLSANLPAAAGSRREPLLSSVGRTHAFVLFTRPDLHWRRQPALATLLQAERIVFPHRCDARGWVAWQCVSDMLLSIPARWMEPLLSRCHGWFFASNASHYDDLPLRSTQIWDDAHDAAWHIERGDPVPPWLSTSGHMLYRCARQHANFREDQLGFLLDAQCHVNYRVLASKCSHESPFELGHHAPITFSFPSGRKYVLTHKNLARL</sequence>
<dbReference type="AlphaFoldDB" id="A0AB34JEI0"/>
<evidence type="ECO:0000313" key="3">
    <source>
        <dbReference type="Proteomes" id="UP001515480"/>
    </source>
</evidence>
<evidence type="ECO:0000313" key="2">
    <source>
        <dbReference type="EMBL" id="KAL1519196.1"/>
    </source>
</evidence>
<keyword evidence="3" id="KW-1185">Reference proteome</keyword>
<dbReference type="EMBL" id="JBGBPQ010000010">
    <property type="protein sequence ID" value="KAL1519196.1"/>
    <property type="molecule type" value="Genomic_DNA"/>
</dbReference>
<gene>
    <name evidence="2" type="ORF">AB1Y20_003456</name>
</gene>
<name>A0AB34JEI0_PRYPA</name>
<protein>
    <recommendedName>
        <fullName evidence="4">Protein xylosyltransferase</fullName>
    </recommendedName>
</protein>
<evidence type="ECO:0008006" key="4">
    <source>
        <dbReference type="Google" id="ProtNLM"/>
    </source>
</evidence>
<organism evidence="2 3">
    <name type="scientific">Prymnesium parvum</name>
    <name type="common">Toxic golden alga</name>
    <dbReference type="NCBI Taxonomy" id="97485"/>
    <lineage>
        <taxon>Eukaryota</taxon>
        <taxon>Haptista</taxon>
        <taxon>Haptophyta</taxon>
        <taxon>Prymnesiophyceae</taxon>
        <taxon>Prymnesiales</taxon>
        <taxon>Prymnesiaceae</taxon>
        <taxon>Prymnesium</taxon>
    </lineage>
</organism>
<proteinExistence type="predicted"/>
<reference evidence="2 3" key="1">
    <citation type="journal article" date="2024" name="Science">
        <title>Giant polyketide synthase enzymes in the biosynthesis of giant marine polyether toxins.</title>
        <authorList>
            <person name="Fallon T.R."/>
            <person name="Shende V.V."/>
            <person name="Wierzbicki I.H."/>
            <person name="Pendleton A.L."/>
            <person name="Watervoot N.F."/>
            <person name="Auber R.P."/>
            <person name="Gonzalez D.J."/>
            <person name="Wisecaver J.H."/>
            <person name="Moore B.S."/>
        </authorList>
    </citation>
    <scope>NUCLEOTIDE SEQUENCE [LARGE SCALE GENOMIC DNA]</scope>
    <source>
        <strain evidence="2 3">12B1</strain>
    </source>
</reference>
<dbReference type="Proteomes" id="UP001515480">
    <property type="component" value="Unassembled WGS sequence"/>
</dbReference>
<comment type="caution">
    <text evidence="2">The sequence shown here is derived from an EMBL/GenBank/DDBJ whole genome shotgun (WGS) entry which is preliminary data.</text>
</comment>
<evidence type="ECO:0000256" key="1">
    <source>
        <dbReference type="SAM" id="MobiDB-lite"/>
    </source>
</evidence>